<accession>A0A223NT71</accession>
<keyword evidence="1" id="KW-0732">Signal</keyword>
<sequence length="155" mass="17144">MKKLNLLPVLLIILLTAFAANAFAQAGHDTSKANNIVIDAKGGIYNHDGTKLGYITKDDIVKNNKGEKLYFIDRDGNVIDAKGNKLGMAKKNGNYYNNKGQTVLQLKNINDETCAILDPQGHNLGTVHKNYKLHACAAHCYFLEQKKLKDAKTKE</sequence>
<dbReference type="AlphaFoldDB" id="A0A223NT71"/>
<evidence type="ECO:0000313" key="2">
    <source>
        <dbReference type="EMBL" id="ASU33095.1"/>
    </source>
</evidence>
<dbReference type="EMBL" id="CP022743">
    <property type="protein sequence ID" value="ASU33095.1"/>
    <property type="molecule type" value="Genomic_DNA"/>
</dbReference>
<dbReference type="InterPro" id="IPR048910">
    <property type="entry name" value="Bflower_2"/>
</dbReference>
<organism evidence="2 3">
    <name type="scientific">Mucilaginibacter xinganensis</name>
    <dbReference type="NCBI Taxonomy" id="1234841"/>
    <lineage>
        <taxon>Bacteria</taxon>
        <taxon>Pseudomonadati</taxon>
        <taxon>Bacteroidota</taxon>
        <taxon>Sphingobacteriia</taxon>
        <taxon>Sphingobacteriales</taxon>
        <taxon>Sphingobacteriaceae</taxon>
        <taxon>Mucilaginibacter</taxon>
    </lineage>
</organism>
<dbReference type="Pfam" id="PF21785">
    <property type="entry name" value="Bflower_2"/>
    <property type="match status" value="1"/>
</dbReference>
<protein>
    <recommendedName>
        <fullName evidence="4">DUF3659 domain-containing protein</fullName>
    </recommendedName>
</protein>
<feature type="chain" id="PRO_5012284930" description="DUF3659 domain-containing protein" evidence="1">
    <location>
        <begin position="20"/>
        <end position="155"/>
    </location>
</feature>
<proteinExistence type="predicted"/>
<feature type="signal peptide" evidence="1">
    <location>
        <begin position="1"/>
        <end position="19"/>
    </location>
</feature>
<gene>
    <name evidence="2" type="ORF">MuYL_1195</name>
</gene>
<keyword evidence="3" id="KW-1185">Reference proteome</keyword>
<name>A0A223NT71_9SPHI</name>
<dbReference type="KEGG" id="muc:MuYL_1195"/>
<evidence type="ECO:0000313" key="3">
    <source>
        <dbReference type="Proteomes" id="UP000215002"/>
    </source>
</evidence>
<dbReference type="RefSeq" id="WP_094569600.1">
    <property type="nucleotide sequence ID" value="NZ_CP022743.1"/>
</dbReference>
<dbReference type="Proteomes" id="UP000215002">
    <property type="component" value="Chromosome"/>
</dbReference>
<evidence type="ECO:0000256" key="1">
    <source>
        <dbReference type="SAM" id="SignalP"/>
    </source>
</evidence>
<dbReference type="OrthoDB" id="1409548at2"/>
<reference evidence="2 3" key="1">
    <citation type="submission" date="2017-08" db="EMBL/GenBank/DDBJ databases">
        <title>Complete genome sequence of Mucilaginibacter sp. strain BJC16-A31.</title>
        <authorList>
            <consortium name="Henan University of Science and Technology"/>
            <person name="You X."/>
        </authorList>
    </citation>
    <scope>NUCLEOTIDE SEQUENCE [LARGE SCALE GENOMIC DNA]</scope>
    <source>
        <strain evidence="2 3">BJC16-A31</strain>
    </source>
</reference>
<evidence type="ECO:0008006" key="4">
    <source>
        <dbReference type="Google" id="ProtNLM"/>
    </source>
</evidence>